<sequence>MHTLKRFINYYAPYRTVFFLDLFCATLISLVDLAYPQILRTLTNTLFTEDAPAILRALPPIAAGLLVMYIVQSLCKYYVSYQGHMMGANMERDMRQQLFDHYEKLSFSYYDRNNSGQMMSKLVSDLFDIAEFAHHGPENLFISLIKIVGSFFFLFLINWKLAIPLTVLVICMFLFSLSQNQRMQETFMENRRKIGDVNSSLQDTLAGIRVVQSFANEEVERKKFSKSNHAFLLSKDANYSCMGTFMGWNLFFQGMMYLVTLTFGGYLIAKGQMQVGDLAMYSLYIGIFISPIQILVELIEMIQKGFSGFRRFLEVMDTEPEIQDAPDAKDLENVRGHVAYEDVSFHYSDDDTMVLSHVSFDIPAGKSIALVGPSGGGKTTICSLLPRFYDVTGGRVTIDGQDVRTLTKKSLRSQIGSVQQDVYLFCGTIRENIAYGKPDATMEEIIEAARKANIHEFIQELPDGYDTFVGERGTRLSGGQKQRIAIARVFLKNPPILILDEATSALDNESERRIQKSLEALAENRTTITIAHRLSTIRNADEILVITEEGIAERGTHAELLKADGIYAHYYKMQFEGLE</sequence>
<dbReference type="GO" id="GO:0005886">
    <property type="term" value="C:plasma membrane"/>
    <property type="evidence" value="ECO:0007669"/>
    <property type="project" value="UniProtKB-SubCell"/>
</dbReference>
<keyword evidence="3" id="KW-0547">Nucleotide-binding</keyword>
<feature type="transmembrane region" description="Helical" evidence="7">
    <location>
        <begin position="12"/>
        <end position="31"/>
    </location>
</feature>
<protein>
    <submittedName>
        <fullName evidence="10">ABC transporter ATP-binding protein/permease</fullName>
    </submittedName>
</protein>
<dbReference type="FunFam" id="3.40.50.300:FF:000218">
    <property type="entry name" value="Multidrug ABC transporter ATP-binding protein"/>
    <property type="match status" value="1"/>
</dbReference>
<evidence type="ECO:0000256" key="5">
    <source>
        <dbReference type="ARBA" id="ARBA00022989"/>
    </source>
</evidence>
<dbReference type="PROSITE" id="PS50893">
    <property type="entry name" value="ABC_TRANSPORTER_2"/>
    <property type="match status" value="1"/>
</dbReference>
<reference evidence="10" key="1">
    <citation type="journal article" date="2021" name="PeerJ">
        <title>Extensive microbial diversity within the chicken gut microbiome revealed by metagenomics and culture.</title>
        <authorList>
            <person name="Gilroy R."/>
            <person name="Ravi A."/>
            <person name="Getino M."/>
            <person name="Pursley I."/>
            <person name="Horton D.L."/>
            <person name="Alikhan N.F."/>
            <person name="Baker D."/>
            <person name="Gharbi K."/>
            <person name="Hall N."/>
            <person name="Watson M."/>
            <person name="Adriaenssens E.M."/>
            <person name="Foster-Nyarko E."/>
            <person name="Jarju S."/>
            <person name="Secka A."/>
            <person name="Antonio M."/>
            <person name="Oren A."/>
            <person name="Chaudhuri R.R."/>
            <person name="La Ragione R."/>
            <person name="Hildebrand F."/>
            <person name="Pallen M.J."/>
        </authorList>
    </citation>
    <scope>NUCLEOTIDE SEQUENCE</scope>
    <source>
        <strain evidence="10">CHK185-5351</strain>
    </source>
</reference>
<reference evidence="10" key="2">
    <citation type="submission" date="2021-04" db="EMBL/GenBank/DDBJ databases">
        <authorList>
            <person name="Gilroy R."/>
        </authorList>
    </citation>
    <scope>NUCLEOTIDE SEQUENCE</scope>
    <source>
        <strain evidence="10">CHK185-5351</strain>
    </source>
</reference>
<dbReference type="Proteomes" id="UP000823849">
    <property type="component" value="Unassembled WGS sequence"/>
</dbReference>
<evidence type="ECO:0000313" key="11">
    <source>
        <dbReference type="Proteomes" id="UP000823849"/>
    </source>
</evidence>
<feature type="transmembrane region" description="Helical" evidence="7">
    <location>
        <begin position="51"/>
        <end position="71"/>
    </location>
</feature>
<evidence type="ECO:0000256" key="3">
    <source>
        <dbReference type="ARBA" id="ARBA00022741"/>
    </source>
</evidence>
<evidence type="ECO:0000259" key="8">
    <source>
        <dbReference type="PROSITE" id="PS50893"/>
    </source>
</evidence>
<evidence type="ECO:0000256" key="4">
    <source>
        <dbReference type="ARBA" id="ARBA00022840"/>
    </source>
</evidence>
<dbReference type="EMBL" id="DWWU01000021">
    <property type="protein sequence ID" value="HJC15247.1"/>
    <property type="molecule type" value="Genomic_DNA"/>
</dbReference>
<dbReference type="InterPro" id="IPR017871">
    <property type="entry name" value="ABC_transporter-like_CS"/>
</dbReference>
<dbReference type="PANTHER" id="PTHR43394:SF1">
    <property type="entry name" value="ATP-BINDING CASSETTE SUB-FAMILY B MEMBER 10, MITOCHONDRIAL"/>
    <property type="match status" value="1"/>
</dbReference>
<evidence type="ECO:0000259" key="9">
    <source>
        <dbReference type="PROSITE" id="PS50929"/>
    </source>
</evidence>
<dbReference type="SUPFAM" id="SSF90123">
    <property type="entry name" value="ABC transporter transmembrane region"/>
    <property type="match status" value="1"/>
</dbReference>
<dbReference type="AlphaFoldDB" id="A0A9D2NBI0"/>
<dbReference type="Pfam" id="PF00664">
    <property type="entry name" value="ABC_membrane"/>
    <property type="match status" value="1"/>
</dbReference>
<dbReference type="InterPro" id="IPR011527">
    <property type="entry name" value="ABC1_TM_dom"/>
</dbReference>
<feature type="domain" description="ABC transporter" evidence="8">
    <location>
        <begin position="338"/>
        <end position="573"/>
    </location>
</feature>
<dbReference type="GO" id="GO:0015421">
    <property type="term" value="F:ABC-type oligopeptide transporter activity"/>
    <property type="evidence" value="ECO:0007669"/>
    <property type="project" value="TreeGrafter"/>
</dbReference>
<dbReference type="CDD" id="cd18549">
    <property type="entry name" value="ABC_6TM_YwjA_like"/>
    <property type="match status" value="1"/>
</dbReference>
<keyword evidence="6 7" id="KW-0472">Membrane</keyword>
<gene>
    <name evidence="10" type="ORF">H9705_05385</name>
</gene>
<evidence type="ECO:0000256" key="7">
    <source>
        <dbReference type="SAM" id="Phobius"/>
    </source>
</evidence>
<keyword evidence="2 7" id="KW-0812">Transmembrane</keyword>
<dbReference type="PANTHER" id="PTHR43394">
    <property type="entry name" value="ATP-DEPENDENT PERMEASE MDL1, MITOCHONDRIAL"/>
    <property type="match status" value="1"/>
</dbReference>
<dbReference type="SMART" id="SM00382">
    <property type="entry name" value="AAA"/>
    <property type="match status" value="1"/>
</dbReference>
<dbReference type="InterPro" id="IPR003439">
    <property type="entry name" value="ABC_transporter-like_ATP-bd"/>
</dbReference>
<feature type="transmembrane region" description="Helical" evidence="7">
    <location>
        <begin position="139"/>
        <end position="155"/>
    </location>
</feature>
<dbReference type="CDD" id="cd03251">
    <property type="entry name" value="ABCC_MsbA"/>
    <property type="match status" value="1"/>
</dbReference>
<feature type="transmembrane region" description="Helical" evidence="7">
    <location>
        <begin position="250"/>
        <end position="269"/>
    </location>
</feature>
<feature type="transmembrane region" description="Helical" evidence="7">
    <location>
        <begin position="281"/>
        <end position="302"/>
    </location>
</feature>
<dbReference type="PROSITE" id="PS50929">
    <property type="entry name" value="ABC_TM1F"/>
    <property type="match status" value="1"/>
</dbReference>
<dbReference type="InterPro" id="IPR039421">
    <property type="entry name" value="Type_1_exporter"/>
</dbReference>
<proteinExistence type="predicted"/>
<comment type="caution">
    <text evidence="10">The sequence shown here is derived from an EMBL/GenBank/DDBJ whole genome shotgun (WGS) entry which is preliminary data.</text>
</comment>
<feature type="domain" description="ABC transmembrane type-1" evidence="9">
    <location>
        <begin position="19"/>
        <end position="304"/>
    </location>
</feature>
<dbReference type="GO" id="GO:0005524">
    <property type="term" value="F:ATP binding"/>
    <property type="evidence" value="ECO:0007669"/>
    <property type="project" value="UniProtKB-KW"/>
</dbReference>
<evidence type="ECO:0000256" key="1">
    <source>
        <dbReference type="ARBA" id="ARBA00004651"/>
    </source>
</evidence>
<evidence type="ECO:0000256" key="2">
    <source>
        <dbReference type="ARBA" id="ARBA00022692"/>
    </source>
</evidence>
<feature type="transmembrane region" description="Helical" evidence="7">
    <location>
        <begin position="161"/>
        <end position="178"/>
    </location>
</feature>
<accession>A0A9D2NBI0</accession>
<dbReference type="SUPFAM" id="SSF52540">
    <property type="entry name" value="P-loop containing nucleoside triphosphate hydrolases"/>
    <property type="match status" value="1"/>
</dbReference>
<keyword evidence="5 7" id="KW-1133">Transmembrane helix</keyword>
<dbReference type="InterPro" id="IPR003593">
    <property type="entry name" value="AAA+_ATPase"/>
</dbReference>
<evidence type="ECO:0000313" key="10">
    <source>
        <dbReference type="EMBL" id="HJC15247.1"/>
    </source>
</evidence>
<keyword evidence="4 10" id="KW-0067">ATP-binding</keyword>
<dbReference type="Pfam" id="PF00005">
    <property type="entry name" value="ABC_tran"/>
    <property type="match status" value="1"/>
</dbReference>
<evidence type="ECO:0000256" key="6">
    <source>
        <dbReference type="ARBA" id="ARBA00023136"/>
    </source>
</evidence>
<name>A0A9D2NBI0_9FIRM</name>
<dbReference type="InterPro" id="IPR036640">
    <property type="entry name" value="ABC1_TM_sf"/>
</dbReference>
<dbReference type="PROSITE" id="PS00211">
    <property type="entry name" value="ABC_TRANSPORTER_1"/>
    <property type="match status" value="1"/>
</dbReference>
<organism evidence="10 11">
    <name type="scientific">Candidatus Fusicatenibacter intestinigallinarum</name>
    <dbReference type="NCBI Taxonomy" id="2838598"/>
    <lineage>
        <taxon>Bacteria</taxon>
        <taxon>Bacillati</taxon>
        <taxon>Bacillota</taxon>
        <taxon>Clostridia</taxon>
        <taxon>Lachnospirales</taxon>
        <taxon>Lachnospiraceae</taxon>
        <taxon>Fusicatenibacter</taxon>
    </lineage>
</organism>
<dbReference type="GO" id="GO:0016887">
    <property type="term" value="F:ATP hydrolysis activity"/>
    <property type="evidence" value="ECO:0007669"/>
    <property type="project" value="InterPro"/>
</dbReference>
<comment type="subcellular location">
    <subcellularLocation>
        <location evidence="1">Cell membrane</location>
        <topology evidence="1">Multi-pass membrane protein</topology>
    </subcellularLocation>
</comment>
<dbReference type="Gene3D" id="1.20.1560.10">
    <property type="entry name" value="ABC transporter type 1, transmembrane domain"/>
    <property type="match status" value="2"/>
</dbReference>
<dbReference type="InterPro" id="IPR027417">
    <property type="entry name" value="P-loop_NTPase"/>
</dbReference>
<dbReference type="Gene3D" id="3.40.50.300">
    <property type="entry name" value="P-loop containing nucleotide triphosphate hydrolases"/>
    <property type="match status" value="1"/>
</dbReference>